<proteinExistence type="predicted"/>
<dbReference type="Proteomes" id="UP001321486">
    <property type="component" value="Chromosome"/>
</dbReference>
<sequence length="61" mass="6477">MRSTSEPAYRTVTSPLPRVSVLVGFGDELEALSPPSDEQAEASRATLAQAATRAAMRRGSE</sequence>
<feature type="compositionally biased region" description="Low complexity" evidence="1">
    <location>
        <begin position="42"/>
        <end position="54"/>
    </location>
</feature>
<evidence type="ECO:0000313" key="3">
    <source>
        <dbReference type="Proteomes" id="UP001321486"/>
    </source>
</evidence>
<dbReference type="EMBL" id="AP027732">
    <property type="protein sequence ID" value="BDZ51630.1"/>
    <property type="molecule type" value="Genomic_DNA"/>
</dbReference>
<reference evidence="3" key="1">
    <citation type="journal article" date="2019" name="Int. J. Syst. Evol. Microbiol.">
        <title>The Global Catalogue of Microorganisms (GCM) 10K type strain sequencing project: providing services to taxonomists for standard genome sequencing and annotation.</title>
        <authorList>
            <consortium name="The Broad Institute Genomics Platform"/>
            <consortium name="The Broad Institute Genome Sequencing Center for Infectious Disease"/>
            <person name="Wu L."/>
            <person name="Ma J."/>
        </authorList>
    </citation>
    <scope>NUCLEOTIDE SEQUENCE [LARGE SCALE GENOMIC DNA]</scope>
    <source>
        <strain evidence="3">NBRC 108728</strain>
    </source>
</reference>
<protein>
    <submittedName>
        <fullName evidence="2">Uncharacterized protein</fullName>
    </submittedName>
</protein>
<organism evidence="2 3">
    <name type="scientific">Frondihabitans sucicola</name>
    <dbReference type="NCBI Taxonomy" id="1268041"/>
    <lineage>
        <taxon>Bacteria</taxon>
        <taxon>Bacillati</taxon>
        <taxon>Actinomycetota</taxon>
        <taxon>Actinomycetes</taxon>
        <taxon>Micrococcales</taxon>
        <taxon>Microbacteriaceae</taxon>
        <taxon>Frondihabitans</taxon>
    </lineage>
</organism>
<keyword evidence="3" id="KW-1185">Reference proteome</keyword>
<evidence type="ECO:0000256" key="1">
    <source>
        <dbReference type="SAM" id="MobiDB-lite"/>
    </source>
</evidence>
<evidence type="ECO:0000313" key="2">
    <source>
        <dbReference type="EMBL" id="BDZ51630.1"/>
    </source>
</evidence>
<gene>
    <name evidence="2" type="ORF">GCM10025867_38710</name>
</gene>
<accession>A0ABM8GT74</accession>
<name>A0ABM8GT74_9MICO</name>
<feature type="region of interest" description="Disordered" evidence="1">
    <location>
        <begin position="30"/>
        <end position="61"/>
    </location>
</feature>